<dbReference type="InterPro" id="IPR018200">
    <property type="entry name" value="USP_CS"/>
</dbReference>
<dbReference type="InterPro" id="IPR035927">
    <property type="entry name" value="DUSP-like_sf"/>
</dbReference>
<dbReference type="InterPro" id="IPR050185">
    <property type="entry name" value="Ub_carboxyl-term_hydrolase"/>
</dbReference>
<evidence type="ECO:0000259" key="10">
    <source>
        <dbReference type="PROSITE" id="PS51283"/>
    </source>
</evidence>
<dbReference type="VEuPathDB" id="FungiDB:CC1G_00857"/>
<dbReference type="Pfam" id="PF00443">
    <property type="entry name" value="UCH"/>
    <property type="match status" value="1"/>
</dbReference>
<dbReference type="GO" id="GO:0016579">
    <property type="term" value="P:protein deubiquitination"/>
    <property type="evidence" value="ECO:0007669"/>
    <property type="project" value="InterPro"/>
</dbReference>
<dbReference type="SUPFAM" id="SSF143791">
    <property type="entry name" value="DUSP-like"/>
    <property type="match status" value="1"/>
</dbReference>
<protein>
    <recommendedName>
        <fullName evidence="3">ubiquitinyl hydrolase 1</fullName>
        <ecNumber evidence="3">3.4.19.12</ecNumber>
    </recommendedName>
</protein>
<dbReference type="SMART" id="SM00695">
    <property type="entry name" value="DUSP"/>
    <property type="match status" value="1"/>
</dbReference>
<dbReference type="SUPFAM" id="SSF54001">
    <property type="entry name" value="Cysteine proteinases"/>
    <property type="match status" value="1"/>
</dbReference>
<feature type="domain" description="DUSP" evidence="10">
    <location>
        <begin position="111"/>
        <end position="216"/>
    </location>
</feature>
<dbReference type="PANTHER" id="PTHR21646">
    <property type="entry name" value="UBIQUITIN CARBOXYL-TERMINAL HYDROLASE"/>
    <property type="match status" value="1"/>
</dbReference>
<dbReference type="PROSITE" id="PS00972">
    <property type="entry name" value="USP_1"/>
    <property type="match status" value="1"/>
</dbReference>
<keyword evidence="7" id="KW-0788">Thiol protease</keyword>
<evidence type="ECO:0000256" key="2">
    <source>
        <dbReference type="ARBA" id="ARBA00009085"/>
    </source>
</evidence>
<evidence type="ECO:0000256" key="5">
    <source>
        <dbReference type="ARBA" id="ARBA00022786"/>
    </source>
</evidence>
<dbReference type="FunCoup" id="A8N8Y2">
    <property type="interactions" value="448"/>
</dbReference>
<evidence type="ECO:0000259" key="9">
    <source>
        <dbReference type="PROSITE" id="PS50235"/>
    </source>
</evidence>
<dbReference type="PROSITE" id="PS00973">
    <property type="entry name" value="USP_2"/>
    <property type="match status" value="1"/>
</dbReference>
<keyword evidence="12" id="KW-1185">Reference proteome</keyword>
<dbReference type="InterPro" id="IPR006615">
    <property type="entry name" value="Pept_C19_DUSP"/>
</dbReference>
<dbReference type="OMA" id="PCHAQQS"/>
<comment type="catalytic activity">
    <reaction evidence="1">
        <text>Thiol-dependent hydrolysis of ester, thioester, amide, peptide and isopeptide bonds formed by the C-terminal Gly of ubiquitin (a 76-residue protein attached to proteins as an intracellular targeting signal).</text>
        <dbReference type="EC" id="3.4.19.12"/>
    </reaction>
</comment>
<feature type="compositionally biased region" description="Polar residues" evidence="8">
    <location>
        <begin position="1234"/>
        <end position="1244"/>
    </location>
</feature>
<feature type="region of interest" description="Disordered" evidence="8">
    <location>
        <begin position="1122"/>
        <end position="1211"/>
    </location>
</feature>
<sequence>MTSLPSPASSPSLTPSDSTAQLNSNRKRQRSRSMQSDTSTASVKRSVSEGNSLESVRSDQMSSLTIADSNQDIDAYMAEQGEADIPQTLSLTPPPEGATQSTMSTSDEWSLSASEKWQLVDRAKNKPMTAGETWYLVSREWWKLWARAVGGLSDKEAPVPENEVGPVDNSPLLDASGRLTPGVVEGVQVEFVPAEVWSHFDSWYGPANHAIPRRVIERGMFGTTTVLELYPAEIKVFRLSRDSAEKAAAGPHYPTIQVSMGDTLKDLCTRVADAVKIDPTVDTPYRVWRPTAVPDDWRSIDFPTSSLEDADAKVIDESPHLLENQNIMSGDAFIVEFKQPDGWLIDTQAAAKKPVAAIEPPPPLFDSKNSFFNRLGTSSSTVATTKASTELSTAFTKPTISINKSSFTKTLEPGTLGLGNMGNTCFMNSALQCLAHTKELTEYFLNGVFKAELNRDNPLGMQGQIAEVFGALLERIWASSGPSTSYSPREFKQTLQRFAPQFSGYQQHDSQELVAFLLDGLHEDLNRVIKKPYVEKPDWEGGGDAELVKLAAKSWEGYMLRNDSVIVDLFQGQYQSTLVCPECEKISITFDPFMYLTLPLPVQKKWKHTIFYVPWDLEKPHVKVPIEINRDSSFRDLRNVLGRWVGAIPENLLMLEIFQHKFYKLLDDSLPVNEMSETDVIVCFELPCNARMNRTYKKKEDDPFILPLFLCDAKPTATRGFTYRSGPSLFGYPAIVVVDRGQATTVDAIYDAVITRLQRWTKNARDLYDWEVSSEPISEVSIPVPGFPPLETVTEITPTAEGEVVVQPSAEESVIVDEKNMVVDEEAPSDDVELEVGTPRPYRTKKDVFTLKIYTNQKEYGAGYGTYSRTEEWATWEHRLADQETGIDPFLIRQDDALYAEFDENMKAYYFGDSKLENARWDEREWEEFVHPELAANQKADSLKQRRGITLQDCLEEFVKEEQLGEDDLWYCPSCKKHQQATKKFDLWKAPDILVVHLKRFSNNRILRDKIDTFVDFPVEGLDLGDKVGERAVATRLKEQGVELEELKTVNLDEPLVYDLFAVDEHMGGLGGGHYRAYASNHLTGKWYHFDDGYVKQASAEESVNSNAYLLFYRRRSSKPLGGETYQRAMQKKPQVEPSLDDSESTEINLDDSGLPTPPSEGDATFIGPSDRFSPSSSTLPFADYWNRSNPTSSGPSPPNDDPPTFEDAQSDPLVIPDVHESFAYDSGIYMSSYRRTSPTSSNEAEADGAESFWDELVDSGRNSPSWEKGSRFASPSHSESQSSDLNLNPFDDQNVQRIELDDDVKDEADVTKRA</sequence>
<dbReference type="GO" id="GO:0004843">
    <property type="term" value="F:cysteine-type deubiquitinase activity"/>
    <property type="evidence" value="ECO:0007669"/>
    <property type="project" value="UniProtKB-EC"/>
</dbReference>
<dbReference type="Proteomes" id="UP000001861">
    <property type="component" value="Unassembled WGS sequence"/>
</dbReference>
<dbReference type="eggNOG" id="KOG1870">
    <property type="taxonomic scope" value="Eukaryota"/>
</dbReference>
<dbReference type="PANTHER" id="PTHR21646:SF24">
    <property type="entry name" value="UBIQUITIN CARBOXYL-TERMINAL HYDROLASE"/>
    <property type="match status" value="1"/>
</dbReference>
<dbReference type="SMR" id="A8N8Y2"/>
<dbReference type="OrthoDB" id="292964at2759"/>
<dbReference type="EMBL" id="AACS02000007">
    <property type="protein sequence ID" value="EAU90473.2"/>
    <property type="molecule type" value="Genomic_DNA"/>
</dbReference>
<dbReference type="HOGENOM" id="CLU_001060_7_1_1"/>
<reference evidence="11 12" key="1">
    <citation type="journal article" date="2010" name="Proc. Natl. Acad. Sci. U.S.A.">
        <title>Insights into evolution of multicellular fungi from the assembled chromosomes of the mushroom Coprinopsis cinerea (Coprinus cinereus).</title>
        <authorList>
            <person name="Stajich J.E."/>
            <person name="Wilke S.K."/>
            <person name="Ahren D."/>
            <person name="Au C.H."/>
            <person name="Birren B.W."/>
            <person name="Borodovsky M."/>
            <person name="Burns C."/>
            <person name="Canback B."/>
            <person name="Casselton L.A."/>
            <person name="Cheng C.K."/>
            <person name="Deng J."/>
            <person name="Dietrich F.S."/>
            <person name="Fargo D.C."/>
            <person name="Farman M.L."/>
            <person name="Gathman A.C."/>
            <person name="Goldberg J."/>
            <person name="Guigo R."/>
            <person name="Hoegger P.J."/>
            <person name="Hooker J.B."/>
            <person name="Huggins A."/>
            <person name="James T.Y."/>
            <person name="Kamada T."/>
            <person name="Kilaru S."/>
            <person name="Kodira C."/>
            <person name="Kues U."/>
            <person name="Kupfer D."/>
            <person name="Kwan H.S."/>
            <person name="Lomsadze A."/>
            <person name="Li W."/>
            <person name="Lilly W.W."/>
            <person name="Ma L.J."/>
            <person name="Mackey A.J."/>
            <person name="Manning G."/>
            <person name="Martin F."/>
            <person name="Muraguchi H."/>
            <person name="Natvig D.O."/>
            <person name="Palmerini H."/>
            <person name="Ramesh M.A."/>
            <person name="Rehmeyer C.J."/>
            <person name="Roe B.A."/>
            <person name="Shenoy N."/>
            <person name="Stanke M."/>
            <person name="Ter-Hovhannisyan V."/>
            <person name="Tunlid A."/>
            <person name="Velagapudi R."/>
            <person name="Vision T.J."/>
            <person name="Zeng Q."/>
            <person name="Zolan M.E."/>
            <person name="Pukkila P.J."/>
        </authorList>
    </citation>
    <scope>NUCLEOTIDE SEQUENCE [LARGE SCALE GENOMIC DNA]</scope>
    <source>
        <strain evidence="12">Okayama-7 / 130 / ATCC MYA-4618 / FGSC 9003</strain>
    </source>
</reference>
<dbReference type="STRING" id="240176.A8N8Y2"/>
<dbReference type="PROSITE" id="PS51283">
    <property type="entry name" value="DUSP"/>
    <property type="match status" value="1"/>
</dbReference>
<feature type="domain" description="USP" evidence="9">
    <location>
        <begin position="416"/>
        <end position="1116"/>
    </location>
</feature>
<feature type="region of interest" description="Disordered" evidence="8">
    <location>
        <begin position="1233"/>
        <end position="1315"/>
    </location>
</feature>
<comment type="caution">
    <text evidence="11">The sequence shown here is derived from an EMBL/GenBank/DDBJ whole genome shotgun (WGS) entry which is preliminary data.</text>
</comment>
<keyword evidence="6" id="KW-0378">Hydrolase</keyword>
<dbReference type="GeneID" id="6007781"/>
<dbReference type="EC" id="3.4.19.12" evidence="3"/>
<feature type="compositionally biased region" description="Polar residues" evidence="8">
    <location>
        <begin position="32"/>
        <end position="68"/>
    </location>
</feature>
<evidence type="ECO:0000256" key="1">
    <source>
        <dbReference type="ARBA" id="ARBA00000707"/>
    </source>
</evidence>
<dbReference type="GO" id="GO:0006508">
    <property type="term" value="P:proteolysis"/>
    <property type="evidence" value="ECO:0007669"/>
    <property type="project" value="UniProtKB-KW"/>
</dbReference>
<dbReference type="CDD" id="cd02674">
    <property type="entry name" value="Peptidase_C19R"/>
    <property type="match status" value="1"/>
</dbReference>
<dbReference type="InterPro" id="IPR001394">
    <property type="entry name" value="Peptidase_C19_UCH"/>
</dbReference>
<dbReference type="Pfam" id="PF06337">
    <property type="entry name" value="DUSP"/>
    <property type="match status" value="1"/>
</dbReference>
<dbReference type="InParanoid" id="A8N8Y2"/>
<evidence type="ECO:0000256" key="6">
    <source>
        <dbReference type="ARBA" id="ARBA00022801"/>
    </source>
</evidence>
<feature type="region of interest" description="Disordered" evidence="8">
    <location>
        <begin position="86"/>
        <end position="110"/>
    </location>
</feature>
<keyword evidence="4 11" id="KW-0645">Protease</keyword>
<dbReference type="PROSITE" id="PS50235">
    <property type="entry name" value="USP_3"/>
    <property type="match status" value="1"/>
</dbReference>
<evidence type="ECO:0000313" key="12">
    <source>
        <dbReference type="Proteomes" id="UP000001861"/>
    </source>
</evidence>
<feature type="compositionally biased region" description="Low complexity" evidence="8">
    <location>
        <begin position="1"/>
        <end position="20"/>
    </location>
</feature>
<dbReference type="Gene3D" id="3.90.70.10">
    <property type="entry name" value="Cysteine proteinases"/>
    <property type="match status" value="2"/>
</dbReference>
<accession>A8N8Y2</accession>
<name>A8N8Y2_COPC7</name>
<comment type="similarity">
    <text evidence="2">Belongs to the peptidase C19 family.</text>
</comment>
<proteinExistence type="inferred from homology"/>
<feature type="compositionally biased region" description="Acidic residues" evidence="8">
    <location>
        <begin position="1245"/>
        <end position="1258"/>
    </location>
</feature>
<gene>
    <name evidence="11" type="ORF">CC1G_00857</name>
</gene>
<evidence type="ECO:0000313" key="11">
    <source>
        <dbReference type="EMBL" id="EAU90473.2"/>
    </source>
</evidence>
<dbReference type="InterPro" id="IPR028889">
    <property type="entry name" value="USP"/>
</dbReference>
<dbReference type="KEGG" id="cci:CC1G_00857"/>
<feature type="compositionally biased region" description="Polar residues" evidence="8">
    <location>
        <begin position="1274"/>
        <end position="1297"/>
    </location>
</feature>
<feature type="compositionally biased region" description="Polar residues" evidence="8">
    <location>
        <begin position="98"/>
        <end position="110"/>
    </location>
</feature>
<feature type="region of interest" description="Disordered" evidence="8">
    <location>
        <begin position="1"/>
        <end position="68"/>
    </location>
</feature>
<evidence type="ECO:0000256" key="7">
    <source>
        <dbReference type="ARBA" id="ARBA00022807"/>
    </source>
</evidence>
<organism evidence="11 12">
    <name type="scientific">Coprinopsis cinerea (strain Okayama-7 / 130 / ATCC MYA-4618 / FGSC 9003)</name>
    <name type="common">Inky cap fungus</name>
    <name type="synonym">Hormographiella aspergillata</name>
    <dbReference type="NCBI Taxonomy" id="240176"/>
    <lineage>
        <taxon>Eukaryota</taxon>
        <taxon>Fungi</taxon>
        <taxon>Dikarya</taxon>
        <taxon>Basidiomycota</taxon>
        <taxon>Agaricomycotina</taxon>
        <taxon>Agaricomycetes</taxon>
        <taxon>Agaricomycetidae</taxon>
        <taxon>Agaricales</taxon>
        <taxon>Agaricineae</taxon>
        <taxon>Psathyrellaceae</taxon>
        <taxon>Coprinopsis</taxon>
    </lineage>
</organism>
<keyword evidence="5" id="KW-0833">Ubl conjugation pathway</keyword>
<dbReference type="RefSeq" id="XP_001831310.2">
    <property type="nucleotide sequence ID" value="XM_001831258.2"/>
</dbReference>
<dbReference type="InterPro" id="IPR038765">
    <property type="entry name" value="Papain-like_cys_pep_sf"/>
</dbReference>
<evidence type="ECO:0000256" key="4">
    <source>
        <dbReference type="ARBA" id="ARBA00022670"/>
    </source>
</evidence>
<dbReference type="Gene3D" id="3.30.2230.10">
    <property type="entry name" value="DUSP-like"/>
    <property type="match status" value="1"/>
</dbReference>
<evidence type="ECO:0000256" key="3">
    <source>
        <dbReference type="ARBA" id="ARBA00012759"/>
    </source>
</evidence>
<evidence type="ECO:0000256" key="8">
    <source>
        <dbReference type="SAM" id="MobiDB-lite"/>
    </source>
</evidence>